<name>A0ABQ9X0R9_9EUKA</name>
<evidence type="ECO:0000256" key="2">
    <source>
        <dbReference type="SAM" id="SignalP"/>
    </source>
</evidence>
<evidence type="ECO:0000313" key="4">
    <source>
        <dbReference type="Proteomes" id="UP001281761"/>
    </source>
</evidence>
<reference evidence="3 4" key="1">
    <citation type="journal article" date="2022" name="bioRxiv">
        <title>Genomics of Preaxostyla Flagellates Illuminates Evolutionary Transitions and the Path Towards Mitochondrial Loss.</title>
        <authorList>
            <person name="Novak L.V.F."/>
            <person name="Treitli S.C."/>
            <person name="Pyrih J."/>
            <person name="Halakuc P."/>
            <person name="Pipaliya S.V."/>
            <person name="Vacek V."/>
            <person name="Brzon O."/>
            <person name="Soukal P."/>
            <person name="Eme L."/>
            <person name="Dacks J.B."/>
            <person name="Karnkowska A."/>
            <person name="Elias M."/>
            <person name="Hampl V."/>
        </authorList>
    </citation>
    <scope>NUCLEOTIDE SEQUENCE [LARGE SCALE GENOMIC DNA]</scope>
    <source>
        <strain evidence="3">NAU3</strain>
        <tissue evidence="3">Gut</tissue>
    </source>
</reference>
<dbReference type="Proteomes" id="UP001281761">
    <property type="component" value="Unassembled WGS sequence"/>
</dbReference>
<dbReference type="SUPFAM" id="SSF51126">
    <property type="entry name" value="Pectin lyase-like"/>
    <property type="match status" value="1"/>
</dbReference>
<gene>
    <name evidence="3" type="ORF">BLNAU_19907</name>
</gene>
<feature type="signal peptide" evidence="2">
    <location>
        <begin position="1"/>
        <end position="19"/>
    </location>
</feature>
<feature type="chain" id="PRO_5045042954" evidence="2">
    <location>
        <begin position="20"/>
        <end position="1910"/>
    </location>
</feature>
<dbReference type="EMBL" id="JARBJD010000270">
    <property type="protein sequence ID" value="KAK2945168.1"/>
    <property type="molecule type" value="Genomic_DNA"/>
</dbReference>
<sequence>MSHLVICAAFTIFTQSLVSHNSSAPLKFSLVLNEHLQRFRTSSEQSKQGRNAQTKAHHERTVINTGGGEQHRFDIVNEDGCPKQRLDCVPNIVVNAGNVKMHDSLGESVLTISRWATIRRFENVDINVVFPLAELESRTTRHAPDLLSNAEDQTGLDAIGEVSVTSSSFSLFDSSLALGTGPLFNFGSLYGHESNSMMLLVATSLVHSRLRNISSSPSPRPSRFGWTDDRQTMIGVEVVGCTNHLYGTVCTDMNDGGSVLCQNSSFSRCSTSLEPSSTHPTYTLLHRTGEEQRFVFDSKTISSAITFTRCTFHTMSTEEDGGALEFWFHRPSVSIFECSFVKTRSSSHGGAVRFRPNSETASLVLQSSTFYHCYAGSRGGSLSLTSTGDCTVSDCHFIGTEEELSYGGIIHLTSPNGLIRLSHCLLENGIASYGGGLQLSLIYKNADIEISFCSFCRCQATYGGGIKFSDDLGRVSIKDSLFDKCSASSGGGIDISEKASFLMDRVKFRACTASSYGKDVRIDDLTMAEVEDGNMITNCISTSGADNVYFVDEKIYDSSLIPQISSIDLSSITLSASLDGDDVGGTLTVTTSENVEGRMLVVVDNSLSDYEKPNVDSPPPIARLFVFDFTTPSTTSSQSIKFNEWNTLQYESNYSISSAFLHNTDISASSSLIQTPNPPRIVKVLTDWSESEPERISFQLKGRTLSSGNYKVKLKDVSDLLISVPFTGQPTSPTESRNMHSSIVGVLLVGEASKLKSDMTYEIESVQKEGDVSPLVLDPPRLSFTTPIVRAVLDISSTLASNFTHFVVTFTGQDLPWSGTYTTLLSTSASFAVSFVRRVGTSEPIEGNATNGLLFDTTYMLSSLSSDDDQILLNKTTFSTPPGPTLSDIVCSPDSLDLSFVTLTLSGARMPSSSEYKLIVVETGGSPQLTLDISFTSSTDGSGRVEVYKKENTLKYSQSYSVVSLSLGSLLISIPNLVKFDTPTAPTRIEEATAKLNDDRTKVTIELSGTSLVDGDWTITIPTTPPQLVAGELDENGKIVCFVDVDESDSTKLKFGLRYKLKTVKLNGNEVIVNDDVIFTVPRDSFVSSASFSFVDVEHTRCQISFEGARLPSSDEYTVRLNPSFSFEMSFTSSSEGKSATLSIGTPNNLEYSSTYRIESITKTSDPNEQIRFNTSIEIVTGPKPTWTSITVNADGSAETGECGSAEDPCGSVVVGWRTGQRKVGDDGVRISIKKEVHFGERMWVGSERLLIQSASGNRSRLICESSVFGEREGKEGRDERMGIVTIGGGLVGLCDLVLSLASTSSGEVVGAFVVFGKGRFVVSSVEIVSSSLSAGGSGVVGMGVGWVSGGEMEVKSVLMRNVVLSLPLFGGVDQHDGLDFSVCELRVENTTISDALIHFSSLSPSSSFSLSNSSFMTTVRTITSAPSSSSPTNLSLISVSTSQELLSVVDCVFEKSGTCLSSSPSTLTGNALHITLCSPSRCSSTIVISRCLFVDCLSVLSGCRTLQISTGAHSAKIVLSNNWFENLASGSSWPSRKGGIAVVDWTRSGSVSASSSSPSAPVGIFVYFGTHRPTIIRRRYCSAFLNWDEDSSETVSEQAVLFRSLVATIPLQPALDVSLEAKAVKFLESVDRDDEESVDALLSSLASNSDESLTGIIQSIVVLLSSASRAITTATMKMLKTLVEKCYAKTNLTLAEADLIPQLINTLNPLSLSLSNFEDIHTCLISLIVNSCWFTCLDGLTRLEISDDYEQQAVHETVFTQVLTPSEKYIRLLCVNRFSIISEDLADEFMALLSTLVHRSPYYQPTMDFVLGLPVVLTIPSYLTFFEIDSSIWYFLDFLVTAQREWNEKGSKTRQMQNKMLQMLRMEGIDDVIEEKLLSDQDTASGELIVEESIDLSNLHGMNLSEPDL</sequence>
<keyword evidence="4" id="KW-1185">Reference proteome</keyword>
<keyword evidence="2" id="KW-0732">Signal</keyword>
<proteinExistence type="predicted"/>
<comment type="caution">
    <text evidence="3">The sequence shown here is derived from an EMBL/GenBank/DDBJ whole genome shotgun (WGS) entry which is preliminary data.</text>
</comment>
<evidence type="ECO:0000313" key="3">
    <source>
        <dbReference type="EMBL" id="KAK2945168.1"/>
    </source>
</evidence>
<evidence type="ECO:0000256" key="1">
    <source>
        <dbReference type="SAM" id="MobiDB-lite"/>
    </source>
</evidence>
<organism evidence="3 4">
    <name type="scientific">Blattamonas nauphoetae</name>
    <dbReference type="NCBI Taxonomy" id="2049346"/>
    <lineage>
        <taxon>Eukaryota</taxon>
        <taxon>Metamonada</taxon>
        <taxon>Preaxostyla</taxon>
        <taxon>Oxymonadida</taxon>
        <taxon>Blattamonas</taxon>
    </lineage>
</organism>
<accession>A0ABQ9X0R9</accession>
<feature type="compositionally biased region" description="Polar residues" evidence="1">
    <location>
        <begin position="41"/>
        <end position="54"/>
    </location>
</feature>
<dbReference type="InterPro" id="IPR011050">
    <property type="entry name" value="Pectin_lyase_fold/virulence"/>
</dbReference>
<feature type="region of interest" description="Disordered" evidence="1">
    <location>
        <begin position="41"/>
        <end position="64"/>
    </location>
</feature>
<protein>
    <submittedName>
        <fullName evidence="3">Uncharacterized protein</fullName>
    </submittedName>
</protein>